<keyword evidence="2" id="KW-1133">Transmembrane helix</keyword>
<dbReference type="GO" id="GO:0042765">
    <property type="term" value="C:GPI-anchor transamidase complex"/>
    <property type="evidence" value="ECO:0007669"/>
    <property type="project" value="InterPro"/>
</dbReference>
<dbReference type="GO" id="GO:0003923">
    <property type="term" value="F:GPI-anchor transamidase activity"/>
    <property type="evidence" value="ECO:0007669"/>
    <property type="project" value="InterPro"/>
</dbReference>
<dbReference type="Gene3D" id="3.40.50.1460">
    <property type="match status" value="1"/>
</dbReference>
<evidence type="ECO:0000313" key="3">
    <source>
        <dbReference type="EMBL" id="KAF4710857.1"/>
    </source>
</evidence>
<feature type="transmembrane region" description="Helical" evidence="2">
    <location>
        <begin position="156"/>
        <end position="177"/>
    </location>
</feature>
<keyword evidence="1" id="KW-0732">Signal</keyword>
<keyword evidence="2" id="KW-0812">Transmembrane</keyword>
<protein>
    <submittedName>
        <fullName evidence="4">Uncharacterized protein</fullName>
    </submittedName>
</protein>
<proteinExistence type="predicted"/>
<dbReference type="Proteomes" id="UP000553632">
    <property type="component" value="Unassembled WGS sequence"/>
</dbReference>
<dbReference type="InterPro" id="IPR028361">
    <property type="entry name" value="GPI_transamidase"/>
</dbReference>
<sequence length="179" mass="19507">FYSPNMLCLSSSGPDENSYSYHADLSIGINVVDRFTYWTSRFLSGSVKDTRSKRTVQDLVNTLPWSKLHSHATLRDDLYPSSASDTLLTEFLAATDQFIFVERFRNLTGAEEGRKAALYGTFRTAEKPVGRRSVARGEAVAAASPSKLVVTIPEPARALLCAMIVLLGAAASALFVAPL</sequence>
<dbReference type="GO" id="GO:0016255">
    <property type="term" value="P:attachment of GPI anchor to protein"/>
    <property type="evidence" value="ECO:0007669"/>
    <property type="project" value="InterPro"/>
</dbReference>
<evidence type="ECO:0000256" key="1">
    <source>
        <dbReference type="ARBA" id="ARBA00022729"/>
    </source>
</evidence>
<evidence type="ECO:0000256" key="2">
    <source>
        <dbReference type="SAM" id="Phobius"/>
    </source>
</evidence>
<dbReference type="EMBL" id="JABANO010004474">
    <property type="protein sequence ID" value="KAF4755117.1"/>
    <property type="molecule type" value="Genomic_DNA"/>
</dbReference>
<dbReference type="PANTHER" id="PTHR48067">
    <property type="entry name" value="GPI-ANCHOR TRANSAMIDASE"/>
    <property type="match status" value="1"/>
</dbReference>
<dbReference type="Proteomes" id="UP000574390">
    <property type="component" value="Unassembled WGS sequence"/>
</dbReference>
<comment type="caution">
    <text evidence="4">The sequence shown here is derived from an EMBL/GenBank/DDBJ whole genome shotgun (WGS) entry which is preliminary data.</text>
</comment>
<feature type="non-terminal residue" evidence="4">
    <location>
        <position position="1"/>
    </location>
</feature>
<name>A0A7J6UD40_PEROL</name>
<dbReference type="EMBL" id="JABANM010027718">
    <property type="protein sequence ID" value="KAF4710857.1"/>
    <property type="molecule type" value="Genomic_DNA"/>
</dbReference>
<gene>
    <name evidence="3" type="ORF">FOZ62_014081</name>
    <name evidence="4" type="ORF">FOZ63_011810</name>
</gene>
<keyword evidence="5" id="KW-1185">Reference proteome</keyword>
<dbReference type="PANTHER" id="PTHR48067:SF1">
    <property type="entry name" value="GPI-ANCHOR TRANSAMIDASE"/>
    <property type="match status" value="1"/>
</dbReference>
<evidence type="ECO:0000313" key="6">
    <source>
        <dbReference type="Proteomes" id="UP000574390"/>
    </source>
</evidence>
<organism evidence="4 5">
    <name type="scientific">Perkinsus olseni</name>
    <name type="common">Perkinsus atlanticus</name>
    <dbReference type="NCBI Taxonomy" id="32597"/>
    <lineage>
        <taxon>Eukaryota</taxon>
        <taxon>Sar</taxon>
        <taxon>Alveolata</taxon>
        <taxon>Perkinsozoa</taxon>
        <taxon>Perkinsea</taxon>
        <taxon>Perkinsida</taxon>
        <taxon>Perkinsidae</taxon>
        <taxon>Perkinsus</taxon>
    </lineage>
</organism>
<dbReference type="AlphaFoldDB" id="A0A7J6UD40"/>
<evidence type="ECO:0000313" key="4">
    <source>
        <dbReference type="EMBL" id="KAF4755117.1"/>
    </source>
</evidence>
<accession>A0A7J6UD40</accession>
<keyword evidence="2" id="KW-0472">Membrane</keyword>
<evidence type="ECO:0000313" key="5">
    <source>
        <dbReference type="Proteomes" id="UP000553632"/>
    </source>
</evidence>
<reference evidence="5 6" key="1">
    <citation type="submission" date="2020-04" db="EMBL/GenBank/DDBJ databases">
        <title>Perkinsus olseni comparative genomics.</title>
        <authorList>
            <person name="Bogema D.R."/>
        </authorList>
    </citation>
    <scope>NUCLEOTIDE SEQUENCE [LARGE SCALE GENOMIC DNA]</scope>
    <source>
        <strain evidence="3">ATCC PRA-205</strain>
        <strain evidence="4 5">ATCC PRA-207</strain>
    </source>
</reference>